<accession>A0A7C8NW31</accession>
<feature type="region of interest" description="Disordered" evidence="1">
    <location>
        <begin position="160"/>
        <end position="189"/>
    </location>
</feature>
<dbReference type="Proteomes" id="UP000480548">
    <property type="component" value="Unassembled WGS sequence"/>
</dbReference>
<sequence>MAQTRLARGRAAAITAATAAGAITTAISTTATTTTIIPTTTKKGKTICAPPPPLTTTATTAAAAPINRPRRNSRRLASAPAKPAAPSAHVPVNLASEDSEYEKEESRNKTPVPTTSEVHEIFPYLRKMFLDPESGAGVEARFLQWEMFSQAAGRQKLLRAAENNKRGKKRSYPSPTPKYKRQKMATGPPAGTAARLQYLMENQEWPIRVNGDKARDHYWNCLYETRVATHCFASQLPPIPSQNPAARPRAFTTTASTENPEGGELIRVWRLRKEGGVPNELADVPCQGEKKKHPSADVEGEATDDNAELASWRGEREKRQRVC</sequence>
<dbReference type="EMBL" id="WIQZ01000014">
    <property type="protein sequence ID" value="KAF3141287.1"/>
    <property type="molecule type" value="Genomic_DNA"/>
</dbReference>
<name>A0A7C8NW31_ORBOL</name>
<comment type="caution">
    <text evidence="2">The sequence shown here is derived from an EMBL/GenBank/DDBJ whole genome shotgun (WGS) entry which is preliminary data.</text>
</comment>
<reference evidence="2 3" key="1">
    <citation type="submission" date="2019-06" db="EMBL/GenBank/DDBJ databases">
        <authorList>
            <person name="Palmer J.M."/>
        </authorList>
    </citation>
    <scope>NUCLEOTIDE SEQUENCE [LARGE SCALE GENOMIC DNA]</scope>
    <source>
        <strain evidence="2 3">TWF703</strain>
    </source>
</reference>
<dbReference type="AlphaFoldDB" id="A0A7C8NW31"/>
<feature type="compositionally biased region" description="Acidic residues" evidence="1">
    <location>
        <begin position="298"/>
        <end position="307"/>
    </location>
</feature>
<feature type="compositionally biased region" description="Low complexity" evidence="1">
    <location>
        <begin position="75"/>
        <end position="88"/>
    </location>
</feature>
<feature type="compositionally biased region" description="Basic and acidic residues" evidence="1">
    <location>
        <begin position="313"/>
        <end position="323"/>
    </location>
</feature>
<evidence type="ECO:0000313" key="3">
    <source>
        <dbReference type="Proteomes" id="UP000480548"/>
    </source>
</evidence>
<evidence type="ECO:0000313" key="2">
    <source>
        <dbReference type="EMBL" id="KAF3141287.1"/>
    </source>
</evidence>
<feature type="region of interest" description="Disordered" evidence="1">
    <location>
        <begin position="279"/>
        <end position="323"/>
    </location>
</feature>
<evidence type="ECO:0000256" key="1">
    <source>
        <dbReference type="SAM" id="MobiDB-lite"/>
    </source>
</evidence>
<proteinExistence type="predicted"/>
<organism evidence="2 3">
    <name type="scientific">Orbilia oligospora</name>
    <name type="common">Nematode-trapping fungus</name>
    <name type="synonym">Arthrobotrys oligospora</name>
    <dbReference type="NCBI Taxonomy" id="2813651"/>
    <lineage>
        <taxon>Eukaryota</taxon>
        <taxon>Fungi</taxon>
        <taxon>Dikarya</taxon>
        <taxon>Ascomycota</taxon>
        <taxon>Pezizomycotina</taxon>
        <taxon>Orbiliomycetes</taxon>
        <taxon>Orbiliales</taxon>
        <taxon>Orbiliaceae</taxon>
        <taxon>Orbilia</taxon>
    </lineage>
</organism>
<gene>
    <name evidence="2" type="ORF">TWF703_002082</name>
</gene>
<feature type="region of interest" description="Disordered" evidence="1">
    <location>
        <begin position="66"/>
        <end position="114"/>
    </location>
</feature>
<protein>
    <submittedName>
        <fullName evidence="2">Uncharacterized protein</fullName>
    </submittedName>
</protein>